<evidence type="ECO:0000313" key="3">
    <source>
        <dbReference type="Proteomes" id="UP000024635"/>
    </source>
</evidence>
<organism evidence="2 3">
    <name type="scientific">Ancylostoma ceylanicum</name>
    <dbReference type="NCBI Taxonomy" id="53326"/>
    <lineage>
        <taxon>Eukaryota</taxon>
        <taxon>Metazoa</taxon>
        <taxon>Ecdysozoa</taxon>
        <taxon>Nematoda</taxon>
        <taxon>Chromadorea</taxon>
        <taxon>Rhabditida</taxon>
        <taxon>Rhabditina</taxon>
        <taxon>Rhabditomorpha</taxon>
        <taxon>Strongyloidea</taxon>
        <taxon>Ancylostomatidae</taxon>
        <taxon>Ancylostomatinae</taxon>
        <taxon>Ancylostoma</taxon>
    </lineage>
</organism>
<keyword evidence="1" id="KW-1133">Transmembrane helix</keyword>
<comment type="caution">
    <text evidence="2">The sequence shown here is derived from an EMBL/GenBank/DDBJ whole genome shotgun (WGS) entry which is preliminary data.</text>
</comment>
<gene>
    <name evidence="2" type="primary">Acey_s0024.g1052</name>
    <name evidence="2" type="ORF">Y032_0024g1052</name>
</gene>
<dbReference type="Proteomes" id="UP000024635">
    <property type="component" value="Unassembled WGS sequence"/>
</dbReference>
<name>A0A016UWJ7_9BILA</name>
<feature type="transmembrane region" description="Helical" evidence="1">
    <location>
        <begin position="51"/>
        <end position="74"/>
    </location>
</feature>
<evidence type="ECO:0000313" key="2">
    <source>
        <dbReference type="EMBL" id="EYC19381.1"/>
    </source>
</evidence>
<dbReference type="EMBL" id="JARK01001360">
    <property type="protein sequence ID" value="EYC19381.1"/>
    <property type="molecule type" value="Genomic_DNA"/>
</dbReference>
<accession>A0A016UWJ7</accession>
<keyword evidence="1" id="KW-0472">Membrane</keyword>
<keyword evidence="3" id="KW-1185">Reference proteome</keyword>
<keyword evidence="1" id="KW-0812">Transmembrane</keyword>
<protein>
    <submittedName>
        <fullName evidence="2">Uncharacterized protein</fullName>
    </submittedName>
</protein>
<reference evidence="3" key="1">
    <citation type="journal article" date="2015" name="Nat. Genet.">
        <title>The genome and transcriptome of the zoonotic hookworm Ancylostoma ceylanicum identify infection-specific gene families.</title>
        <authorList>
            <person name="Schwarz E.M."/>
            <person name="Hu Y."/>
            <person name="Antoshechkin I."/>
            <person name="Miller M.M."/>
            <person name="Sternberg P.W."/>
            <person name="Aroian R.V."/>
        </authorList>
    </citation>
    <scope>NUCLEOTIDE SEQUENCE</scope>
    <source>
        <strain evidence="3">HY135</strain>
    </source>
</reference>
<dbReference type="AlphaFoldDB" id="A0A016UWJ7"/>
<evidence type="ECO:0000256" key="1">
    <source>
        <dbReference type="SAM" id="Phobius"/>
    </source>
</evidence>
<proteinExistence type="predicted"/>
<sequence>MGLLLRVDSRSHGTVTIAIRAVEKQIEEQFLRRNPMRSVLKAETSRKVKEISLWVQAFMLFVVFAIIFMFFSLYTSVY</sequence>